<dbReference type="EMBL" id="WXYQ01000001">
    <property type="protein sequence ID" value="NBG94141.1"/>
    <property type="molecule type" value="Genomic_DNA"/>
</dbReference>
<dbReference type="SUPFAM" id="SSF51735">
    <property type="entry name" value="NAD(P)-binding Rossmann-fold domains"/>
    <property type="match status" value="1"/>
</dbReference>
<reference evidence="3 4" key="1">
    <citation type="journal article" date="2016" name="Int. J. Syst. Evol. Microbiol.">
        <title>Pyruvatibacter mobilis gen. nov., sp. nov., a marine bacterium from the culture broth of Picochlorum sp. 122.</title>
        <authorList>
            <person name="Wang G."/>
            <person name="Tang M."/>
            <person name="Wu H."/>
            <person name="Dai S."/>
            <person name="Li T."/>
            <person name="Chen C."/>
            <person name="He H."/>
            <person name="Fan J."/>
            <person name="Xiang W."/>
            <person name="Li X."/>
        </authorList>
    </citation>
    <scope>NUCLEOTIDE SEQUENCE [LARGE SCALE GENOMIC DNA]</scope>
    <source>
        <strain evidence="3 4">GYP-11</strain>
    </source>
</reference>
<dbReference type="NCBIfam" id="NF005473">
    <property type="entry name" value="PRK07069.1"/>
    <property type="match status" value="1"/>
</dbReference>
<dbReference type="InterPro" id="IPR020904">
    <property type="entry name" value="Sc_DH/Rdtase_CS"/>
</dbReference>
<comment type="caution">
    <text evidence="3">The sequence shown here is derived from an EMBL/GenBank/DDBJ whole genome shotgun (WGS) entry which is preliminary data.</text>
</comment>
<keyword evidence="2 3" id="KW-0560">Oxidoreductase</keyword>
<comment type="similarity">
    <text evidence="1">Belongs to the short-chain dehydrogenases/reductases (SDR) family.</text>
</comment>
<dbReference type="GeneID" id="300656196"/>
<dbReference type="InterPro" id="IPR036291">
    <property type="entry name" value="NAD(P)-bd_dom_sf"/>
</dbReference>
<organism evidence="3 4">
    <name type="scientific">Pyruvatibacter mobilis</name>
    <dbReference type="NCBI Taxonomy" id="1712261"/>
    <lineage>
        <taxon>Bacteria</taxon>
        <taxon>Pseudomonadati</taxon>
        <taxon>Pseudomonadota</taxon>
        <taxon>Alphaproteobacteria</taxon>
        <taxon>Hyphomicrobiales</taxon>
        <taxon>Parvibaculaceae</taxon>
        <taxon>Pyruvatibacter</taxon>
    </lineage>
</organism>
<evidence type="ECO:0000256" key="2">
    <source>
        <dbReference type="ARBA" id="ARBA00023002"/>
    </source>
</evidence>
<evidence type="ECO:0000313" key="4">
    <source>
        <dbReference type="Proteomes" id="UP000470384"/>
    </source>
</evidence>
<name>A0A845Q7W7_9HYPH</name>
<dbReference type="Pfam" id="PF13561">
    <property type="entry name" value="adh_short_C2"/>
    <property type="match status" value="1"/>
</dbReference>
<dbReference type="PRINTS" id="PR00080">
    <property type="entry name" value="SDRFAMILY"/>
</dbReference>
<sequence length="255" mass="26632">MSGRVSGKVAMVTGGASGLGAATSKLLVEEGARVVIADINLAGAEQVAAEINKAHPDMALAVELDVTSEQQWQDALETAVGFLGGLNILVNNAGIGGSAPVEDETFENWKKIQAVDLDSVFLGCKYALGHMKAHQPGSIVNISSIAGLIAGHNMGAYNAAKAGVWLFSKSVALHCAKRGYDIRSNSVHPTFIRTPILEGLFAKTTNGEEKLAKQVPLGRIGEPNDVAYAVLYLASDESRFVTGAEIKIDGGISAM</sequence>
<dbReference type="AlphaFoldDB" id="A0A845Q7W7"/>
<evidence type="ECO:0000256" key="1">
    <source>
        <dbReference type="ARBA" id="ARBA00006484"/>
    </source>
</evidence>
<keyword evidence="4" id="KW-1185">Reference proteome</keyword>
<dbReference type="PROSITE" id="PS00061">
    <property type="entry name" value="ADH_SHORT"/>
    <property type="match status" value="1"/>
</dbReference>
<dbReference type="RefSeq" id="WP_160586299.1">
    <property type="nucleotide sequence ID" value="NZ_BMHN01000001.1"/>
</dbReference>
<dbReference type="FunFam" id="3.40.50.720:FF:000084">
    <property type="entry name" value="Short-chain dehydrogenase reductase"/>
    <property type="match status" value="1"/>
</dbReference>
<dbReference type="Gene3D" id="3.40.50.720">
    <property type="entry name" value="NAD(P)-binding Rossmann-like Domain"/>
    <property type="match status" value="1"/>
</dbReference>
<gene>
    <name evidence="3" type="ORF">GTQ45_00175</name>
</gene>
<dbReference type="GO" id="GO:0047936">
    <property type="term" value="F:glucose 1-dehydrogenase [NAD(P)+] activity"/>
    <property type="evidence" value="ECO:0007669"/>
    <property type="project" value="UniProtKB-EC"/>
</dbReference>
<evidence type="ECO:0000313" key="3">
    <source>
        <dbReference type="EMBL" id="NBG94141.1"/>
    </source>
</evidence>
<dbReference type="NCBIfam" id="NF005559">
    <property type="entry name" value="PRK07231.1"/>
    <property type="match status" value="1"/>
</dbReference>
<proteinExistence type="inferred from homology"/>
<protein>
    <submittedName>
        <fullName evidence="3">Glucose 1-dehydrogenase</fullName>
        <ecNumber evidence="3">1.1.1.47</ecNumber>
    </submittedName>
</protein>
<accession>A0A845Q7W7</accession>
<dbReference type="PANTHER" id="PTHR24321">
    <property type="entry name" value="DEHYDROGENASES, SHORT CHAIN"/>
    <property type="match status" value="1"/>
</dbReference>
<dbReference type="PRINTS" id="PR00081">
    <property type="entry name" value="GDHRDH"/>
</dbReference>
<dbReference type="PANTHER" id="PTHR24321:SF8">
    <property type="entry name" value="ESTRADIOL 17-BETA-DEHYDROGENASE 8-RELATED"/>
    <property type="match status" value="1"/>
</dbReference>
<dbReference type="EC" id="1.1.1.47" evidence="3"/>
<dbReference type="InterPro" id="IPR002347">
    <property type="entry name" value="SDR_fam"/>
</dbReference>
<dbReference type="OrthoDB" id="9792355at2"/>
<dbReference type="Proteomes" id="UP000470384">
    <property type="component" value="Unassembled WGS sequence"/>
</dbReference>